<evidence type="ECO:0000313" key="2">
    <source>
        <dbReference type="Proteomes" id="UP000829398"/>
    </source>
</evidence>
<comment type="caution">
    <text evidence="1">The sequence shown here is derived from an EMBL/GenBank/DDBJ whole genome shotgun (WGS) entry which is preliminary data.</text>
</comment>
<dbReference type="Proteomes" id="UP000829398">
    <property type="component" value="Chromosome 3"/>
</dbReference>
<proteinExistence type="predicted"/>
<protein>
    <submittedName>
        <fullName evidence="1">Uncharacterized protein</fullName>
    </submittedName>
</protein>
<sequence length="350" mass="40055">MPYIPPHLRSSKDPQRPSPHDAGVSSNCIEYADHAVHRLFVCGLDNNNSISSDHFEESPEEADVHERPVTINLARGNDKACANISRGPWESIAENVWPDVLSACNFVKNEMKEKPTMVARFGKLVFKENDLPSFISAREHQVAETALKSMRRHLYPGVPAVHMEKIVHEVVPKIGVDFVEYKDIYHVKLWDSKQQITCKCTVKEDKKLELYKVELNQVRHMVADIVCFDENLELRLALYTKSTLFAPSISCSFIRILINSAILNPKVKGGLRWPIGKSYYGNYRVVGVKVRNVDRFRFKSGNGKAIIGINLKFRRIVSEIQDGEIDTDSIYNGFKDNLRLIWDHFLSWED</sequence>
<name>A0ACB8MFD9_CITSI</name>
<gene>
    <name evidence="1" type="ORF">KPL71_009608</name>
</gene>
<evidence type="ECO:0000313" key="1">
    <source>
        <dbReference type="EMBL" id="KAH9784316.1"/>
    </source>
</evidence>
<dbReference type="EMBL" id="CM039172">
    <property type="protein sequence ID" value="KAH9784316.1"/>
    <property type="molecule type" value="Genomic_DNA"/>
</dbReference>
<organism evidence="1 2">
    <name type="scientific">Citrus sinensis</name>
    <name type="common">Sweet orange</name>
    <name type="synonym">Citrus aurantium var. sinensis</name>
    <dbReference type="NCBI Taxonomy" id="2711"/>
    <lineage>
        <taxon>Eukaryota</taxon>
        <taxon>Viridiplantae</taxon>
        <taxon>Streptophyta</taxon>
        <taxon>Embryophyta</taxon>
        <taxon>Tracheophyta</taxon>
        <taxon>Spermatophyta</taxon>
        <taxon>Magnoliopsida</taxon>
        <taxon>eudicotyledons</taxon>
        <taxon>Gunneridae</taxon>
        <taxon>Pentapetalae</taxon>
        <taxon>rosids</taxon>
        <taxon>malvids</taxon>
        <taxon>Sapindales</taxon>
        <taxon>Rutaceae</taxon>
        <taxon>Aurantioideae</taxon>
        <taxon>Citrus</taxon>
    </lineage>
</organism>
<reference evidence="2" key="1">
    <citation type="journal article" date="2023" name="Hortic. Res.">
        <title>A chromosome-level phased genome enabling allele-level studies in sweet orange: a case study on citrus Huanglongbing tolerance.</title>
        <authorList>
            <person name="Wu B."/>
            <person name="Yu Q."/>
            <person name="Deng Z."/>
            <person name="Duan Y."/>
            <person name="Luo F."/>
            <person name="Gmitter F. Jr."/>
        </authorList>
    </citation>
    <scope>NUCLEOTIDE SEQUENCE [LARGE SCALE GENOMIC DNA]</scope>
    <source>
        <strain evidence="2">cv. Valencia</strain>
    </source>
</reference>
<accession>A0ACB8MFD9</accession>
<keyword evidence="2" id="KW-1185">Reference proteome</keyword>